<reference evidence="1" key="1">
    <citation type="submission" date="2015-07" db="EMBL/GenBank/DDBJ databases">
        <title>MeaNS - Measles Nucleotide Surveillance Program.</title>
        <authorList>
            <person name="Tran T."/>
            <person name="Druce J."/>
        </authorList>
    </citation>
    <scope>NUCLEOTIDE SEQUENCE</scope>
    <source>
        <strain evidence="1">UCB-OBI-ISO-001</strain>
        <tissue evidence="1">Gonad</tissue>
    </source>
</reference>
<organism evidence="1">
    <name type="scientific">Octopus bimaculoides</name>
    <name type="common">California two-spotted octopus</name>
    <dbReference type="NCBI Taxonomy" id="37653"/>
    <lineage>
        <taxon>Eukaryota</taxon>
        <taxon>Metazoa</taxon>
        <taxon>Spiralia</taxon>
        <taxon>Lophotrochozoa</taxon>
        <taxon>Mollusca</taxon>
        <taxon>Cephalopoda</taxon>
        <taxon>Coleoidea</taxon>
        <taxon>Octopodiformes</taxon>
        <taxon>Octopoda</taxon>
        <taxon>Incirrata</taxon>
        <taxon>Octopodidae</taxon>
        <taxon>Octopus</taxon>
    </lineage>
</organism>
<dbReference type="EMBL" id="KQ417087">
    <property type="protein sequence ID" value="KOF93807.1"/>
    <property type="molecule type" value="Genomic_DNA"/>
</dbReference>
<protein>
    <submittedName>
        <fullName evidence="1">Uncharacterized protein</fullName>
    </submittedName>
</protein>
<accession>A0A0L8HX72</accession>
<gene>
    <name evidence="1" type="ORF">OCBIM_22003426mg</name>
</gene>
<proteinExistence type="predicted"/>
<name>A0A0L8HX72_OCTBM</name>
<sequence>MHVCTYVCEYLSKCVDVSACVYMSRVSLSPSSNGEWIQCLRYVNANLNLPMHIYKHTQSYKHLYTLTYICIILSHTHIFAYPSTHIYVTIFADNG</sequence>
<evidence type="ECO:0000313" key="1">
    <source>
        <dbReference type="EMBL" id="KOF93807.1"/>
    </source>
</evidence>
<dbReference type="AlphaFoldDB" id="A0A0L8HX72"/>